<dbReference type="OrthoDB" id="42525at2759"/>
<proteinExistence type="predicted"/>
<accession>A0A5J5EK22</accession>
<evidence type="ECO:0000313" key="2">
    <source>
        <dbReference type="Proteomes" id="UP000326924"/>
    </source>
</evidence>
<name>A0A5J5EK22_9PEZI</name>
<dbReference type="Pfam" id="PF07081">
    <property type="entry name" value="DUF1349"/>
    <property type="match status" value="1"/>
</dbReference>
<evidence type="ECO:0008006" key="3">
    <source>
        <dbReference type="Google" id="ProtNLM"/>
    </source>
</evidence>
<evidence type="ECO:0000313" key="1">
    <source>
        <dbReference type="EMBL" id="KAA8895058.1"/>
    </source>
</evidence>
<reference evidence="1 2" key="1">
    <citation type="submission" date="2019-09" db="EMBL/GenBank/DDBJ databases">
        <title>Draft genome of the ectomycorrhizal ascomycete Sphaerosporella brunnea.</title>
        <authorList>
            <consortium name="DOE Joint Genome Institute"/>
            <person name="Benucci G.M."/>
            <person name="Marozzi G."/>
            <person name="Antonielli L."/>
            <person name="Sanchez S."/>
            <person name="Marco P."/>
            <person name="Wang X."/>
            <person name="Falini L.B."/>
            <person name="Barry K."/>
            <person name="Haridas S."/>
            <person name="Lipzen A."/>
            <person name="Labutti K."/>
            <person name="Grigoriev I.V."/>
            <person name="Murat C."/>
            <person name="Martin F."/>
            <person name="Albertini E."/>
            <person name="Donnini D."/>
            <person name="Bonito G."/>
        </authorList>
    </citation>
    <scope>NUCLEOTIDE SEQUENCE [LARGE SCALE GENOMIC DNA]</scope>
    <source>
        <strain evidence="1 2">Sb_GMNB300</strain>
    </source>
</reference>
<dbReference type="InterPro" id="IPR009784">
    <property type="entry name" value="DUF1349"/>
</dbReference>
<comment type="caution">
    <text evidence="1">The sequence shown here is derived from an EMBL/GenBank/DDBJ whole genome shotgun (WGS) entry which is preliminary data.</text>
</comment>
<organism evidence="1 2">
    <name type="scientific">Sphaerosporella brunnea</name>
    <dbReference type="NCBI Taxonomy" id="1250544"/>
    <lineage>
        <taxon>Eukaryota</taxon>
        <taxon>Fungi</taxon>
        <taxon>Dikarya</taxon>
        <taxon>Ascomycota</taxon>
        <taxon>Pezizomycotina</taxon>
        <taxon>Pezizomycetes</taxon>
        <taxon>Pezizales</taxon>
        <taxon>Pyronemataceae</taxon>
        <taxon>Sphaerosporella</taxon>
    </lineage>
</organism>
<dbReference type="AlphaFoldDB" id="A0A5J5EK22"/>
<gene>
    <name evidence="1" type="ORF">FN846DRAFT_361714</name>
</gene>
<dbReference type="InParanoid" id="A0A5J5EK22"/>
<sequence length="216" mass="24247">MPPDNSNFRYFNTPVNTPVPPWLGNFVLKARSGTDLWRKPSRDTFTAPVLYTSAPIHFFRAEVTVHIRLTTAFEWDQGGLVIFAGPPPVTTSATAAAPMPNQPPAGKWVKAGIEYYNGRTTASSVSASSDGADWSLVELPLGVNELKVRFERVDHALWVWFDDGAEWKKLREVTWFFYGVDEKNVRVGVYASRPANFMSGRSLEELVVEFEGLEIY</sequence>
<dbReference type="Gene3D" id="2.60.120.200">
    <property type="match status" value="1"/>
</dbReference>
<keyword evidence="2" id="KW-1185">Reference proteome</keyword>
<dbReference type="EMBL" id="VXIS01000290">
    <property type="protein sequence ID" value="KAA8895058.1"/>
    <property type="molecule type" value="Genomic_DNA"/>
</dbReference>
<dbReference type="PANTHER" id="PTHR35332:SF3">
    <property type="entry name" value="FUCOSE-SPECIFIC LECTIN"/>
    <property type="match status" value="1"/>
</dbReference>
<dbReference type="Proteomes" id="UP000326924">
    <property type="component" value="Unassembled WGS sequence"/>
</dbReference>
<dbReference type="PANTHER" id="PTHR35332">
    <property type="entry name" value="REGULATION OF ENOLASE PROTEIN 1"/>
    <property type="match status" value="1"/>
</dbReference>
<protein>
    <recommendedName>
        <fullName evidence="3">Concanavalin A-like lectin/glucanase domain-containing protein</fullName>
    </recommendedName>
</protein>